<feature type="transmembrane region" description="Helical" evidence="1">
    <location>
        <begin position="30"/>
        <end position="49"/>
    </location>
</feature>
<proteinExistence type="predicted"/>
<evidence type="ECO:0000313" key="3">
    <source>
        <dbReference type="Proteomes" id="UP000308054"/>
    </source>
</evidence>
<sequence>MTYVLAFLAVPGFMAGLLMALAGGTDIHLGFGVLAMLLSLILLALCLVAERLDRLVAHQRGEQKPARAKSGW</sequence>
<accession>A0A4S2GWV8</accession>
<dbReference type="Proteomes" id="UP000308054">
    <property type="component" value="Unassembled WGS sequence"/>
</dbReference>
<name>A0A4S2GWV8_9PROT</name>
<keyword evidence="1" id="KW-1133">Transmembrane helix</keyword>
<keyword evidence="3" id="KW-1185">Reference proteome</keyword>
<evidence type="ECO:0000256" key="1">
    <source>
        <dbReference type="SAM" id="Phobius"/>
    </source>
</evidence>
<comment type="caution">
    <text evidence="2">The sequence shown here is derived from an EMBL/GenBank/DDBJ whole genome shotgun (WGS) entry which is preliminary data.</text>
</comment>
<organism evidence="2 3">
    <name type="scientific">Marinicauda algicola</name>
    <dbReference type="NCBI Taxonomy" id="2029849"/>
    <lineage>
        <taxon>Bacteria</taxon>
        <taxon>Pseudomonadati</taxon>
        <taxon>Pseudomonadota</taxon>
        <taxon>Alphaproteobacteria</taxon>
        <taxon>Maricaulales</taxon>
        <taxon>Maricaulaceae</taxon>
        <taxon>Marinicauda</taxon>
    </lineage>
</organism>
<keyword evidence="1" id="KW-0812">Transmembrane</keyword>
<protein>
    <submittedName>
        <fullName evidence="2">Uncharacterized protein</fullName>
    </submittedName>
</protein>
<gene>
    <name evidence="2" type="ORF">E5163_14785</name>
</gene>
<reference evidence="2 3" key="1">
    <citation type="journal article" date="2017" name="Int. J. Syst. Evol. Microbiol.">
        <title>Marinicauda algicola sp. nov., isolated from a marine red alga Rhodosorus marinus.</title>
        <authorList>
            <person name="Jeong S.E."/>
            <person name="Jeon S.H."/>
            <person name="Chun B.H."/>
            <person name="Kim D.W."/>
            <person name="Jeon C.O."/>
        </authorList>
    </citation>
    <scope>NUCLEOTIDE SEQUENCE [LARGE SCALE GENOMIC DNA]</scope>
    <source>
        <strain evidence="2 3">JCM 31718</strain>
    </source>
</reference>
<evidence type="ECO:0000313" key="2">
    <source>
        <dbReference type="EMBL" id="TGY87331.1"/>
    </source>
</evidence>
<dbReference type="EMBL" id="SRXW01000006">
    <property type="protein sequence ID" value="TGY87331.1"/>
    <property type="molecule type" value="Genomic_DNA"/>
</dbReference>
<dbReference type="RefSeq" id="WP_135997305.1">
    <property type="nucleotide sequence ID" value="NZ_CP071057.1"/>
</dbReference>
<keyword evidence="1" id="KW-0472">Membrane</keyword>
<dbReference type="AlphaFoldDB" id="A0A4S2GWV8"/>